<gene>
    <name evidence="1" type="ORF">FGRAMPH1_01T22467</name>
</gene>
<organism evidence="1 3">
    <name type="scientific">Gibberella zeae (strain ATCC MYA-4620 / CBS 123657 / FGSC 9075 / NRRL 31084 / PH-1)</name>
    <name type="common">Wheat head blight fungus</name>
    <name type="synonym">Fusarium graminearum</name>
    <dbReference type="NCBI Taxonomy" id="229533"/>
    <lineage>
        <taxon>Eukaryota</taxon>
        <taxon>Fungi</taxon>
        <taxon>Dikarya</taxon>
        <taxon>Ascomycota</taxon>
        <taxon>Pezizomycotina</taxon>
        <taxon>Sordariomycetes</taxon>
        <taxon>Hypocreomycetidae</taxon>
        <taxon>Hypocreales</taxon>
        <taxon>Nectriaceae</taxon>
        <taxon>Fusarium</taxon>
    </lineage>
</organism>
<reference evidence="2 3" key="1">
    <citation type="journal article" date="2007" name="Science">
        <title>The Fusarium graminearum genome reveals a link between localized polymorphism and pathogen specialization.</title>
        <authorList>
            <person name="Cuomo C.A."/>
            <person name="Gueldener U."/>
            <person name="Xu J.-R."/>
            <person name="Trail F."/>
            <person name="Turgeon B.G."/>
            <person name="Di Pietro A."/>
            <person name="Walton J.D."/>
            <person name="Ma L.-J."/>
            <person name="Baker S.E."/>
            <person name="Rep M."/>
            <person name="Adam G."/>
            <person name="Antoniw J."/>
            <person name="Baldwin T."/>
            <person name="Calvo S.E."/>
            <person name="Chang Y.-L."/>
            <person name="DeCaprio D."/>
            <person name="Gale L.R."/>
            <person name="Gnerre S."/>
            <person name="Goswami R.S."/>
            <person name="Hammond-Kosack K."/>
            <person name="Harris L.J."/>
            <person name="Hilburn K."/>
            <person name="Kennell J.C."/>
            <person name="Kroken S."/>
            <person name="Magnuson J.K."/>
            <person name="Mannhaupt G."/>
            <person name="Mauceli E.W."/>
            <person name="Mewes H.-W."/>
            <person name="Mitterbauer R."/>
            <person name="Muehlbauer G."/>
            <person name="Muensterkoetter M."/>
            <person name="Nelson D."/>
            <person name="O'Donnell K."/>
            <person name="Ouellet T."/>
            <person name="Qi W."/>
            <person name="Quesneville H."/>
            <person name="Roncero M.I.G."/>
            <person name="Seong K.-Y."/>
            <person name="Tetko I.V."/>
            <person name="Urban M."/>
            <person name="Waalwijk C."/>
            <person name="Ward T.J."/>
            <person name="Yao J."/>
            <person name="Birren B.W."/>
            <person name="Kistler H.C."/>
        </authorList>
    </citation>
    <scope>NUCLEOTIDE SEQUENCE [LARGE SCALE GENOMIC DNA]</scope>
    <source>
        <strain evidence="3">ATCC MYA-4620 / CBS 123657 / FGSC 9075 / NRRL 31084 / PH-1</strain>
        <strain evidence="2">PH-1 / ATCC MYA-4620 / FGSC 9075 / NRRL 31084</strain>
    </source>
</reference>
<dbReference type="InParanoid" id="A0A098DNX9"/>
<protein>
    <submittedName>
        <fullName evidence="1">Chromosome 4, complete genome</fullName>
    </submittedName>
</protein>
<accession>A0A0E0S9F9</accession>
<dbReference type="Proteomes" id="UP000070720">
    <property type="component" value="Chromosome 4"/>
</dbReference>
<keyword evidence="3" id="KW-1185">Reference proteome</keyword>
<evidence type="ECO:0000313" key="1">
    <source>
        <dbReference type="EMBL" id="CEF83072.1"/>
    </source>
</evidence>
<accession>A0A098DNX9</accession>
<sequence length="90" mass="9667">MTLGESVSWRADELNLFDGELVPGSEGIGVLATEGVGLMEEEMQCHAELSRVKTHGHCVKTPISKDRRKEEGGIAAWVVSCISVPDSCVP</sequence>
<dbReference type="AlphaFoldDB" id="A0A098DNX9"/>
<dbReference type="EnsemblFungi" id="CEF83072">
    <property type="protein sequence ID" value="CEF83072"/>
    <property type="gene ID" value="FGRRES_12933_M"/>
</dbReference>
<dbReference type="VEuPathDB" id="FungiDB:FGRAMPH1_01G22467"/>
<name>A0A098DNX9_GIBZE</name>
<proteinExistence type="predicted"/>
<reference evidence="1 3" key="3">
    <citation type="journal article" date="2015" name="BMC Genomics">
        <title>The completed genome sequence of the pathogenic ascomycete fungus Fusarium graminearum.</title>
        <authorList>
            <person name="King R."/>
            <person name="Urban M."/>
            <person name="Hammond-Kosack M.C."/>
            <person name="Hassani-Pak K."/>
            <person name="Hammond-Kosack K.E."/>
        </authorList>
    </citation>
    <scope>NUCLEOTIDE SEQUENCE [LARGE SCALE GENOMIC DNA]</scope>
    <source>
        <strain evidence="3">ATCC MYA-4620 / CBS 123657 / FGSC 9075 / NRRL 31084 / PH-1</strain>
        <strain evidence="1">PH-1</strain>
    </source>
</reference>
<dbReference type="EMBL" id="HG970335">
    <property type="protein sequence ID" value="CEF83072.1"/>
    <property type="molecule type" value="Genomic_DNA"/>
</dbReference>
<reference evidence="2 3" key="2">
    <citation type="journal article" date="2010" name="Nature">
        <title>Comparative genomics reveals mobile pathogenicity chromosomes in Fusarium.</title>
        <authorList>
            <person name="Ma L.J."/>
            <person name="van der Does H.C."/>
            <person name="Borkovich K.A."/>
            <person name="Coleman J.J."/>
            <person name="Daboussi M.J."/>
            <person name="Di Pietro A."/>
            <person name="Dufresne M."/>
            <person name="Freitag M."/>
            <person name="Grabherr M."/>
            <person name="Henrissat B."/>
            <person name="Houterman P.M."/>
            <person name="Kang S."/>
            <person name="Shim W.B."/>
            <person name="Woloshuk C."/>
            <person name="Xie X."/>
            <person name="Xu J.R."/>
            <person name="Antoniw J."/>
            <person name="Baker S.E."/>
            <person name="Bluhm B.H."/>
            <person name="Breakspear A."/>
            <person name="Brown D.W."/>
            <person name="Butchko R.A."/>
            <person name="Chapman S."/>
            <person name="Coulson R."/>
            <person name="Coutinho P.M."/>
            <person name="Danchin E.G."/>
            <person name="Diener A."/>
            <person name="Gale L.R."/>
            <person name="Gardiner D.M."/>
            <person name="Goff S."/>
            <person name="Hammond-Kosack K.E."/>
            <person name="Hilburn K."/>
            <person name="Hua-Van A."/>
            <person name="Jonkers W."/>
            <person name="Kazan K."/>
            <person name="Kodira C.D."/>
            <person name="Koehrsen M."/>
            <person name="Kumar L."/>
            <person name="Lee Y.H."/>
            <person name="Li L."/>
            <person name="Manners J.M."/>
            <person name="Miranda-Saavedra D."/>
            <person name="Mukherjee M."/>
            <person name="Park G."/>
            <person name="Park J."/>
            <person name="Park S.Y."/>
            <person name="Proctor R.H."/>
            <person name="Regev A."/>
            <person name="Ruiz-Roldan M.C."/>
            <person name="Sain D."/>
            <person name="Sakthikumar S."/>
            <person name="Sykes S."/>
            <person name="Schwartz D.C."/>
            <person name="Turgeon B.G."/>
            <person name="Wapinski I."/>
            <person name="Yoder O."/>
            <person name="Young S."/>
            <person name="Zeng Q."/>
            <person name="Zhou S."/>
            <person name="Galagan J."/>
            <person name="Cuomo C.A."/>
            <person name="Kistler H.C."/>
            <person name="Rep M."/>
        </authorList>
    </citation>
    <scope>GENOME REANNOTATION</scope>
    <source>
        <strain evidence="3">ATCC MYA-4620 / CBS 123657 / FGSC 9075 / NRRL 31084 / PH-1</strain>
        <strain evidence="2">PH-1 / ATCC MYA-4620 / FGSC 9075 / NRRL 31084</strain>
    </source>
</reference>
<reference evidence="2" key="4">
    <citation type="submission" date="2017-01" db="UniProtKB">
        <authorList>
            <consortium name="EnsemblFungi"/>
        </authorList>
    </citation>
    <scope>IDENTIFICATION</scope>
    <source>
        <strain evidence="2">PH-1 / ATCC MYA-4620 / FGSC 9075 / NRRL 31084</strain>
    </source>
</reference>
<evidence type="ECO:0000313" key="2">
    <source>
        <dbReference type="EnsemblFungi" id="CEF83072"/>
    </source>
</evidence>
<evidence type="ECO:0000313" key="3">
    <source>
        <dbReference type="Proteomes" id="UP000070720"/>
    </source>
</evidence>